<reference evidence="1" key="1">
    <citation type="submission" date="2021-01" db="EMBL/GenBank/DDBJ databases">
        <title>Adiantum capillus-veneris genome.</title>
        <authorList>
            <person name="Fang Y."/>
            <person name="Liao Q."/>
        </authorList>
    </citation>
    <scope>NUCLEOTIDE SEQUENCE</scope>
    <source>
        <strain evidence="1">H3</strain>
        <tissue evidence="1">Leaf</tissue>
    </source>
</reference>
<protein>
    <submittedName>
        <fullName evidence="1">Uncharacterized protein</fullName>
    </submittedName>
</protein>
<proteinExistence type="predicted"/>
<sequence length="81" mass="9076">MPVGNEHSASIDTSRMSVECDDMHSVKVLDEESKSHFNPKYRFKSLLSSASNCEQCCGACKYTIQKVFLVLGSFAAGFYWQ</sequence>
<comment type="caution">
    <text evidence="1">The sequence shown here is derived from an EMBL/GenBank/DDBJ whole genome shotgun (WGS) entry which is preliminary data.</text>
</comment>
<name>A0A9D4UZT1_ADICA</name>
<gene>
    <name evidence="1" type="ORF">GOP47_0008792</name>
</gene>
<accession>A0A9D4UZT1</accession>
<keyword evidence="2" id="KW-1185">Reference proteome</keyword>
<evidence type="ECO:0000313" key="1">
    <source>
        <dbReference type="EMBL" id="KAI5076727.1"/>
    </source>
</evidence>
<dbReference type="EMBL" id="JABFUD020000008">
    <property type="protein sequence ID" value="KAI5076727.1"/>
    <property type="molecule type" value="Genomic_DNA"/>
</dbReference>
<dbReference type="Proteomes" id="UP000886520">
    <property type="component" value="Chromosome 8"/>
</dbReference>
<evidence type="ECO:0000313" key="2">
    <source>
        <dbReference type="Proteomes" id="UP000886520"/>
    </source>
</evidence>
<organism evidence="1 2">
    <name type="scientific">Adiantum capillus-veneris</name>
    <name type="common">Maidenhair fern</name>
    <dbReference type="NCBI Taxonomy" id="13818"/>
    <lineage>
        <taxon>Eukaryota</taxon>
        <taxon>Viridiplantae</taxon>
        <taxon>Streptophyta</taxon>
        <taxon>Embryophyta</taxon>
        <taxon>Tracheophyta</taxon>
        <taxon>Polypodiopsida</taxon>
        <taxon>Polypodiidae</taxon>
        <taxon>Polypodiales</taxon>
        <taxon>Pteridineae</taxon>
        <taxon>Pteridaceae</taxon>
        <taxon>Vittarioideae</taxon>
        <taxon>Adiantum</taxon>
    </lineage>
</organism>
<dbReference type="AlphaFoldDB" id="A0A9D4UZT1"/>